<keyword evidence="2" id="KW-1185">Reference proteome</keyword>
<proteinExistence type="predicted"/>
<accession>A0ABR4BBV2</accession>
<organism evidence="1 2">
    <name type="scientific">Lepraria finkii</name>
    <dbReference type="NCBI Taxonomy" id="1340010"/>
    <lineage>
        <taxon>Eukaryota</taxon>
        <taxon>Fungi</taxon>
        <taxon>Dikarya</taxon>
        <taxon>Ascomycota</taxon>
        <taxon>Pezizomycotina</taxon>
        <taxon>Lecanoromycetes</taxon>
        <taxon>OSLEUM clade</taxon>
        <taxon>Lecanoromycetidae</taxon>
        <taxon>Lecanorales</taxon>
        <taxon>Lecanorineae</taxon>
        <taxon>Stereocaulaceae</taxon>
        <taxon>Lepraria</taxon>
    </lineage>
</organism>
<dbReference type="SUPFAM" id="SSF51658">
    <property type="entry name" value="Xylose isomerase-like"/>
    <property type="match status" value="1"/>
</dbReference>
<evidence type="ECO:0000313" key="1">
    <source>
        <dbReference type="EMBL" id="KAL2055225.1"/>
    </source>
</evidence>
<sequence length="78" mass="8772">MVAAATDMLQVGFTDTPIPTVRDVAVSDLKELADLLAPHNFRLAYENWCRQAKFRLMSRYVPDLLEANGQTQPHNPVC</sequence>
<dbReference type="Proteomes" id="UP001590951">
    <property type="component" value="Unassembled WGS sequence"/>
</dbReference>
<evidence type="ECO:0000313" key="2">
    <source>
        <dbReference type="Proteomes" id="UP001590951"/>
    </source>
</evidence>
<protein>
    <submittedName>
        <fullName evidence="1">Uncharacterized protein</fullName>
    </submittedName>
</protein>
<dbReference type="InterPro" id="IPR036237">
    <property type="entry name" value="Xyl_isomerase-like_sf"/>
</dbReference>
<name>A0ABR4BBV2_9LECA</name>
<gene>
    <name evidence="1" type="ORF">ABVK25_004563</name>
</gene>
<reference evidence="1 2" key="1">
    <citation type="submission" date="2024-09" db="EMBL/GenBank/DDBJ databases">
        <title>Rethinking Asexuality: The Enigmatic Case of Functional Sexual Genes in Lepraria (Stereocaulaceae).</title>
        <authorList>
            <person name="Doellman M."/>
            <person name="Sun Y."/>
            <person name="Barcenas-Pena A."/>
            <person name="Lumbsch H.T."/>
            <person name="Grewe F."/>
        </authorList>
    </citation>
    <scope>NUCLEOTIDE SEQUENCE [LARGE SCALE GENOMIC DNA]</scope>
    <source>
        <strain evidence="1 2">Grewe 0041</strain>
    </source>
</reference>
<comment type="caution">
    <text evidence="1">The sequence shown here is derived from an EMBL/GenBank/DDBJ whole genome shotgun (WGS) entry which is preliminary data.</text>
</comment>
<dbReference type="EMBL" id="JBHFEH010000012">
    <property type="protein sequence ID" value="KAL2055225.1"/>
    <property type="molecule type" value="Genomic_DNA"/>
</dbReference>